<protein>
    <submittedName>
        <fullName evidence="1">Type IX secretion system protein PorQ</fullName>
    </submittedName>
</protein>
<dbReference type="EMBL" id="JAYGIL010000043">
    <property type="protein sequence ID" value="MEA5405759.1"/>
    <property type="molecule type" value="Genomic_DNA"/>
</dbReference>
<accession>A0ABU5SBB6</accession>
<dbReference type="RefSeq" id="WP_323699155.1">
    <property type="nucleotide sequence ID" value="NZ_JAYGIL010000043.1"/>
</dbReference>
<evidence type="ECO:0000313" key="2">
    <source>
        <dbReference type="Proteomes" id="UP001303899"/>
    </source>
</evidence>
<dbReference type="Proteomes" id="UP001303899">
    <property type="component" value="Unassembled WGS sequence"/>
</dbReference>
<organism evidence="1 2">
    <name type="scientific">Arcicella gelida</name>
    <dbReference type="NCBI Taxonomy" id="2984195"/>
    <lineage>
        <taxon>Bacteria</taxon>
        <taxon>Pseudomonadati</taxon>
        <taxon>Bacteroidota</taxon>
        <taxon>Cytophagia</taxon>
        <taxon>Cytophagales</taxon>
        <taxon>Flectobacillaceae</taxon>
        <taxon>Arcicella</taxon>
    </lineage>
</organism>
<sequence length="353" mass="39085">MKDKIDSFSMAKKYYWIFFTIFFLQIAKQGFCQIGGNGSFSFLNIPSNPVNLALGGVNVSRSEKDVNVFFQNPALLDSSLHNFLAVNYTPYFSGINYATAAYARNIKENIIALGVQSINYGNFQLTDASGNILGQFAANDVAMTLSSARTQGNITFGGSLKFASSVIESYSSVALLMDFGAIFKHPTQALTIGFTVKNVGVTLKSYTPFDKTDLPFDVQAGITFKPKYMPVRFSFTAHHLYQYDISYLDKSIIKKDLNGNIIENKISPVDNFARHFVIGTELLLSKNFHALIGYNHLRSAELSQQNIGGFSGFSLGFLIRTKLFNFSYGYSGYNTAGNLNSFGLVCDLNRIIK</sequence>
<proteinExistence type="predicted"/>
<gene>
    <name evidence="1" type="primary">porQ</name>
    <name evidence="1" type="ORF">VB776_22660</name>
</gene>
<evidence type="ECO:0000313" key="1">
    <source>
        <dbReference type="EMBL" id="MEA5405759.1"/>
    </source>
</evidence>
<dbReference type="NCBIfam" id="NF033711">
    <property type="entry name" value="T9SS_PorQ"/>
    <property type="match status" value="1"/>
</dbReference>
<reference evidence="1 2" key="1">
    <citation type="submission" date="2023-12" db="EMBL/GenBank/DDBJ databases">
        <title>Novel species of the genus Arcicella isolated from rivers.</title>
        <authorList>
            <person name="Lu H."/>
        </authorList>
    </citation>
    <scope>NUCLEOTIDE SEQUENCE [LARGE SCALE GENOMIC DNA]</scope>
    <source>
        <strain evidence="1 2">DC2W</strain>
    </source>
</reference>
<comment type="caution">
    <text evidence="1">The sequence shown here is derived from an EMBL/GenBank/DDBJ whole genome shotgun (WGS) entry which is preliminary data.</text>
</comment>
<dbReference type="NCBIfam" id="NF033709">
    <property type="entry name" value="PorV_fam"/>
    <property type="match status" value="1"/>
</dbReference>
<name>A0ABU5SBB6_9BACT</name>
<keyword evidence="2" id="KW-1185">Reference proteome</keyword>